<evidence type="ECO:0000313" key="2">
    <source>
        <dbReference type="Proteomes" id="UP001066276"/>
    </source>
</evidence>
<gene>
    <name evidence="1" type="ORF">NDU88_001117</name>
</gene>
<sequence>MRRRFWCQGQKDNSVGQWCRSLHCVRCEVRQSNDAAGRPHGVAMTSQGRRCCDGVTLSRMLALRHSGVSKVRRDQWLQRCGAYRVIGLLGGPQPRGRWR</sequence>
<evidence type="ECO:0000313" key="1">
    <source>
        <dbReference type="EMBL" id="KAJ1169211.1"/>
    </source>
</evidence>
<name>A0AAV7SZ41_PLEWA</name>
<proteinExistence type="predicted"/>
<accession>A0AAV7SZ41</accession>
<reference evidence="1" key="1">
    <citation type="journal article" date="2022" name="bioRxiv">
        <title>Sequencing and chromosome-scale assembly of the giantPleurodeles waltlgenome.</title>
        <authorList>
            <person name="Brown T."/>
            <person name="Elewa A."/>
            <person name="Iarovenko S."/>
            <person name="Subramanian E."/>
            <person name="Araus A.J."/>
            <person name="Petzold A."/>
            <person name="Susuki M."/>
            <person name="Suzuki K.-i.T."/>
            <person name="Hayashi T."/>
            <person name="Toyoda A."/>
            <person name="Oliveira C."/>
            <person name="Osipova E."/>
            <person name="Leigh N.D."/>
            <person name="Simon A."/>
            <person name="Yun M.H."/>
        </authorList>
    </citation>
    <scope>NUCLEOTIDE SEQUENCE</scope>
    <source>
        <strain evidence="1">20211129_DDA</strain>
        <tissue evidence="1">Liver</tissue>
    </source>
</reference>
<organism evidence="1 2">
    <name type="scientific">Pleurodeles waltl</name>
    <name type="common">Iberian ribbed newt</name>
    <dbReference type="NCBI Taxonomy" id="8319"/>
    <lineage>
        <taxon>Eukaryota</taxon>
        <taxon>Metazoa</taxon>
        <taxon>Chordata</taxon>
        <taxon>Craniata</taxon>
        <taxon>Vertebrata</taxon>
        <taxon>Euteleostomi</taxon>
        <taxon>Amphibia</taxon>
        <taxon>Batrachia</taxon>
        <taxon>Caudata</taxon>
        <taxon>Salamandroidea</taxon>
        <taxon>Salamandridae</taxon>
        <taxon>Pleurodelinae</taxon>
        <taxon>Pleurodeles</taxon>
    </lineage>
</organism>
<dbReference type="AlphaFoldDB" id="A0AAV7SZ41"/>
<dbReference type="EMBL" id="JANPWB010000007">
    <property type="protein sequence ID" value="KAJ1169211.1"/>
    <property type="molecule type" value="Genomic_DNA"/>
</dbReference>
<comment type="caution">
    <text evidence="1">The sequence shown here is derived from an EMBL/GenBank/DDBJ whole genome shotgun (WGS) entry which is preliminary data.</text>
</comment>
<protein>
    <submittedName>
        <fullName evidence="1">Uncharacterized protein</fullName>
    </submittedName>
</protein>
<keyword evidence="2" id="KW-1185">Reference proteome</keyword>
<dbReference type="Proteomes" id="UP001066276">
    <property type="component" value="Chromosome 4_1"/>
</dbReference>